<dbReference type="RefSeq" id="WP_057840215.1">
    <property type="nucleotide sequence ID" value="NZ_LLXZ01000215.1"/>
</dbReference>
<dbReference type="STRING" id="280332.CQ12_04225"/>
<dbReference type="Pfam" id="PF13401">
    <property type="entry name" value="AAA_22"/>
    <property type="match status" value="1"/>
</dbReference>
<dbReference type="InterPro" id="IPR049945">
    <property type="entry name" value="AAA_22"/>
</dbReference>
<dbReference type="OrthoDB" id="7828921at2"/>
<dbReference type="GO" id="GO:0016887">
    <property type="term" value="F:ATP hydrolysis activity"/>
    <property type="evidence" value="ECO:0007669"/>
    <property type="project" value="InterPro"/>
</dbReference>
<dbReference type="SMART" id="SM00382">
    <property type="entry name" value="AAA"/>
    <property type="match status" value="1"/>
</dbReference>
<dbReference type="InterPro" id="IPR052026">
    <property type="entry name" value="ExeA_AAA_ATPase_DNA-bind"/>
</dbReference>
<protein>
    <submittedName>
        <fullName evidence="2">General secretion pathway protein</fullName>
    </submittedName>
</protein>
<evidence type="ECO:0000259" key="1">
    <source>
        <dbReference type="SMART" id="SM00382"/>
    </source>
</evidence>
<feature type="domain" description="AAA+ ATPase" evidence="1">
    <location>
        <begin position="42"/>
        <end position="191"/>
    </location>
</feature>
<dbReference type="AlphaFoldDB" id="A0A0R3KFY9"/>
<gene>
    <name evidence="2" type="ORF">CQ12_04225</name>
</gene>
<dbReference type="SUPFAM" id="SSF52540">
    <property type="entry name" value="P-loop containing nucleoside triphosphate hydrolases"/>
    <property type="match status" value="1"/>
</dbReference>
<evidence type="ECO:0000313" key="2">
    <source>
        <dbReference type="EMBL" id="KRQ94743.1"/>
    </source>
</evidence>
<dbReference type="InterPro" id="IPR027417">
    <property type="entry name" value="P-loop_NTPase"/>
</dbReference>
<evidence type="ECO:0000313" key="3">
    <source>
        <dbReference type="Proteomes" id="UP000050863"/>
    </source>
</evidence>
<comment type="caution">
    <text evidence="2">The sequence shown here is derived from an EMBL/GenBank/DDBJ whole genome shotgun (WGS) entry which is preliminary data.</text>
</comment>
<proteinExistence type="predicted"/>
<dbReference type="InterPro" id="IPR003593">
    <property type="entry name" value="AAA+_ATPase"/>
</dbReference>
<dbReference type="Proteomes" id="UP000050863">
    <property type="component" value="Unassembled WGS sequence"/>
</dbReference>
<sequence length="278" mass="31529">MYEAFYQLREKPFSILPDPDLIYWGKMHSMAFTMLEFGVMNNAGFTVITGEIGSGKTTLVRHLLKKVSPAITIGLISNSPQGRQELLQWILMSLGQSFEGDYPNLFKKLQDFLYGQFANGRRTILIIDEAQNLEPEALEHLRMISNINADKFQILQLILVGQPQLRDLLLAPELHQFAQRISSDFHLRPLDDREVANYIAFRLQAVGARRPLFTQEACSLIASASGGIPRMINVLCDTALVYGFANDQRVISDHIVRDVIADKQQYSIFPVKKFSRVP</sequence>
<accession>A0A0R3KFY9</accession>
<keyword evidence="3" id="KW-1185">Reference proteome</keyword>
<dbReference type="PANTHER" id="PTHR35894">
    <property type="entry name" value="GENERAL SECRETION PATHWAY PROTEIN A-RELATED"/>
    <property type="match status" value="1"/>
</dbReference>
<dbReference type="EMBL" id="LLXZ01000215">
    <property type="protein sequence ID" value="KRQ94743.1"/>
    <property type="molecule type" value="Genomic_DNA"/>
</dbReference>
<dbReference type="PANTHER" id="PTHR35894:SF1">
    <property type="entry name" value="PHOSPHORIBULOKINASE _ URIDINE KINASE FAMILY"/>
    <property type="match status" value="1"/>
</dbReference>
<organism evidence="2 3">
    <name type="scientific">Bradyrhizobium jicamae</name>
    <dbReference type="NCBI Taxonomy" id="280332"/>
    <lineage>
        <taxon>Bacteria</taxon>
        <taxon>Pseudomonadati</taxon>
        <taxon>Pseudomonadota</taxon>
        <taxon>Alphaproteobacteria</taxon>
        <taxon>Hyphomicrobiales</taxon>
        <taxon>Nitrobacteraceae</taxon>
        <taxon>Bradyrhizobium</taxon>
    </lineage>
</organism>
<reference evidence="2 3" key="1">
    <citation type="submission" date="2014-03" db="EMBL/GenBank/DDBJ databases">
        <title>Bradyrhizobium valentinum sp. nov., isolated from effective nodules of Lupinus mariae-josephae, a lupine endemic of basic-lime soils in Eastern Spain.</title>
        <authorList>
            <person name="Duran D."/>
            <person name="Rey L."/>
            <person name="Navarro A."/>
            <person name="Busquets A."/>
            <person name="Imperial J."/>
            <person name="Ruiz-Argueso T."/>
        </authorList>
    </citation>
    <scope>NUCLEOTIDE SEQUENCE [LARGE SCALE GENOMIC DNA]</scope>
    <source>
        <strain evidence="2 3">PAC68</strain>
    </source>
</reference>
<dbReference type="Gene3D" id="3.40.50.300">
    <property type="entry name" value="P-loop containing nucleotide triphosphate hydrolases"/>
    <property type="match status" value="1"/>
</dbReference>
<name>A0A0R3KFY9_9BRAD</name>